<dbReference type="VEuPathDB" id="VectorBase:GPPI045444"/>
<evidence type="ECO:0008006" key="3">
    <source>
        <dbReference type="Google" id="ProtNLM"/>
    </source>
</evidence>
<sequence length="215" mass="24216">MANTAQTESNNIKQKIYNITQDTHDYTPQIHNVKQEINNITIEANSYRICTQEQLEYLAFVDKHPELLQNKISSANPKQLKKLWEELAGNLNSMAVGNVDEEGRYLLKTTEECLNECINLCRPNVEFNAKTIFPVPCSGWYDVKGNTIIDKKSIAFAITKQQSKRVIPILTFGGPEVEIEKNGWTATTLDGARTAQFDHTILITETGAEVLTKPS</sequence>
<dbReference type="EnsemblMetazoa" id="GPPI045444-RA">
    <property type="protein sequence ID" value="GPPI045444-PA"/>
    <property type="gene ID" value="GPPI045444"/>
</dbReference>
<evidence type="ECO:0000313" key="1">
    <source>
        <dbReference type="EnsemblMetazoa" id="GPPI045444-PA"/>
    </source>
</evidence>
<dbReference type="GO" id="GO:0070006">
    <property type="term" value="F:metalloaminopeptidase activity"/>
    <property type="evidence" value="ECO:0007669"/>
    <property type="project" value="TreeGrafter"/>
</dbReference>
<accession>A0A1B0BZX9</accession>
<reference evidence="1" key="2">
    <citation type="submission" date="2020-05" db="UniProtKB">
        <authorList>
            <consortium name="EnsemblMetazoa"/>
        </authorList>
    </citation>
    <scope>IDENTIFICATION</scope>
    <source>
        <strain evidence="1">IAEA</strain>
    </source>
</reference>
<dbReference type="SUPFAM" id="SSF55920">
    <property type="entry name" value="Creatinase/aminopeptidase"/>
    <property type="match status" value="1"/>
</dbReference>
<proteinExistence type="predicted"/>
<organism evidence="1 2">
    <name type="scientific">Glossina palpalis gambiensis</name>
    <dbReference type="NCBI Taxonomy" id="67801"/>
    <lineage>
        <taxon>Eukaryota</taxon>
        <taxon>Metazoa</taxon>
        <taxon>Ecdysozoa</taxon>
        <taxon>Arthropoda</taxon>
        <taxon>Hexapoda</taxon>
        <taxon>Insecta</taxon>
        <taxon>Pterygota</taxon>
        <taxon>Neoptera</taxon>
        <taxon>Endopterygota</taxon>
        <taxon>Diptera</taxon>
        <taxon>Brachycera</taxon>
        <taxon>Muscomorpha</taxon>
        <taxon>Hippoboscoidea</taxon>
        <taxon>Glossinidae</taxon>
        <taxon>Glossina</taxon>
    </lineage>
</organism>
<evidence type="ECO:0000313" key="2">
    <source>
        <dbReference type="Proteomes" id="UP000092460"/>
    </source>
</evidence>
<dbReference type="EMBL" id="JXJN01023324">
    <property type="status" value="NOT_ANNOTATED_CDS"/>
    <property type="molecule type" value="Genomic_DNA"/>
</dbReference>
<keyword evidence="2" id="KW-1185">Reference proteome</keyword>
<dbReference type="AlphaFoldDB" id="A0A1B0BZX9"/>
<name>A0A1B0BZX9_9MUSC</name>
<dbReference type="STRING" id="67801.A0A1B0BZX9"/>
<dbReference type="PANTHER" id="PTHR43330">
    <property type="entry name" value="METHIONINE AMINOPEPTIDASE"/>
    <property type="match status" value="1"/>
</dbReference>
<dbReference type="PANTHER" id="PTHR43330:SF8">
    <property type="entry name" value="METHIONINE AMINOPEPTIDASE 1D, MITOCHONDRIAL"/>
    <property type="match status" value="1"/>
</dbReference>
<dbReference type="InterPro" id="IPR036005">
    <property type="entry name" value="Creatinase/aminopeptidase-like"/>
</dbReference>
<reference evidence="2" key="1">
    <citation type="submission" date="2015-01" db="EMBL/GenBank/DDBJ databases">
        <authorList>
            <person name="Aksoy S."/>
            <person name="Warren W."/>
            <person name="Wilson R.K."/>
        </authorList>
    </citation>
    <scope>NUCLEOTIDE SEQUENCE [LARGE SCALE GENOMIC DNA]</scope>
    <source>
        <strain evidence="2">IAEA</strain>
    </source>
</reference>
<dbReference type="Gene3D" id="3.90.230.10">
    <property type="entry name" value="Creatinase/methionine aminopeptidase superfamily"/>
    <property type="match status" value="1"/>
</dbReference>
<dbReference type="Proteomes" id="UP000092460">
    <property type="component" value="Unassembled WGS sequence"/>
</dbReference>
<protein>
    <recommendedName>
        <fullName evidence="3">Peptidase M24 domain-containing protein</fullName>
    </recommendedName>
</protein>